<reference evidence="2 3" key="1">
    <citation type="submission" date="2023-02" db="EMBL/GenBank/DDBJ databases">
        <title>LHISI_Scaffold_Assembly.</title>
        <authorList>
            <person name="Stuart O.P."/>
            <person name="Cleave R."/>
            <person name="Magrath M.J.L."/>
            <person name="Mikheyev A.S."/>
        </authorList>
    </citation>
    <scope>NUCLEOTIDE SEQUENCE [LARGE SCALE GENOMIC DNA]</scope>
    <source>
        <strain evidence="2">Daus_M_001</strain>
        <tissue evidence="2">Leg muscle</tissue>
    </source>
</reference>
<accession>A0ABQ9GKH9</accession>
<comment type="caution">
    <text evidence="2">The sequence shown here is derived from an EMBL/GenBank/DDBJ whole genome shotgun (WGS) entry which is preliminary data.</text>
</comment>
<protein>
    <submittedName>
        <fullName evidence="2">Uncharacterized protein</fullName>
    </submittedName>
</protein>
<evidence type="ECO:0000313" key="2">
    <source>
        <dbReference type="EMBL" id="KAJ8872513.1"/>
    </source>
</evidence>
<feature type="region of interest" description="Disordered" evidence="1">
    <location>
        <begin position="42"/>
        <end position="115"/>
    </location>
</feature>
<gene>
    <name evidence="2" type="ORF">PR048_026119</name>
</gene>
<proteinExistence type="predicted"/>
<keyword evidence="3" id="KW-1185">Reference proteome</keyword>
<name>A0ABQ9GKH9_9NEOP</name>
<evidence type="ECO:0000313" key="3">
    <source>
        <dbReference type="Proteomes" id="UP001159363"/>
    </source>
</evidence>
<evidence type="ECO:0000256" key="1">
    <source>
        <dbReference type="SAM" id="MobiDB-lite"/>
    </source>
</evidence>
<dbReference type="Proteomes" id="UP001159363">
    <property type="component" value="Chromosome 10"/>
</dbReference>
<feature type="compositionally biased region" description="Basic and acidic residues" evidence="1">
    <location>
        <begin position="104"/>
        <end position="113"/>
    </location>
</feature>
<feature type="region of interest" description="Disordered" evidence="1">
    <location>
        <begin position="395"/>
        <end position="420"/>
    </location>
</feature>
<dbReference type="EMBL" id="JARBHB010000011">
    <property type="protein sequence ID" value="KAJ8872513.1"/>
    <property type="molecule type" value="Genomic_DNA"/>
</dbReference>
<feature type="compositionally biased region" description="Basic and acidic residues" evidence="1">
    <location>
        <begin position="396"/>
        <end position="406"/>
    </location>
</feature>
<sequence length="850" mass="94455">MKRFQFTALPHKEALASMKTIFMLRICTAYVEQQGGALFDQLPSPLDTLQKETNQPQGRDRLRKPPSASQRSGTWTPKRRTNTGYCKAGPGIFPHPTSSQGRSQDGRVSDHRQQFSSIQPLTSRISYREYTIDHSMLSAMSHATRQFPAGDGKRTTGNYDTLSRNELTILNAVALERRAYHLKAGLGPWNFAQSHTENVIGVGPVSVMLLSIPDRASPRTMVLNLDWPMRYPLHHDDDTTARVKMSVLKDCFSPPSSHSAVETMLKICTRLVRLFASHQGEPGPIPGRETGFSHAGIVPDDAVGRRVFSGISRFPRLFHLRRRCILTSITLIGSQGLSVTSRTANLRMPTLTSKYPPRRFVYTQNDEISARQFKSLLVVAKARFMRASVSPLSLPRVRDSDKETARHPPPPSPSLTGRGGVMVRALASQLRGTGFDPRLDRYPDLRAWESCRTTPHYHDLSTRQTEFIRLILKNFEGGGEAITGGAYLTEADSKAADFGDKRAAGTGEQRQRTFCLRVPLNPSAPARRGLVTPGHGADTGVANAIQCLTLLRPKPKAWQGRICISHIKTIGTQQMAQAMQNTIFFSVQCKDDGMVTGYRSIRPLDQVAGNNVTKLHVSGRRARHRKLVTKACRRLCCAPLLLHAKISTDINSLFFPGTSDVSRSFYSEAKLARTLQVTKQAQEAVEDVALPVTNARTRLHGIQNCFTKTSSAIEEVTLFRSQLFLVQSKVERSGGISAARNSEVLRADEGEQTNCLATAAPKRACRVSDWLLSTRGWLAYQLASKVVFQIAEEYYATCMQVDLQQGSQKRSFYREQPAHLRTLNSEVTPESAAASARVHAASESWIYRLK</sequence>
<organism evidence="2 3">
    <name type="scientific">Dryococelus australis</name>
    <dbReference type="NCBI Taxonomy" id="614101"/>
    <lineage>
        <taxon>Eukaryota</taxon>
        <taxon>Metazoa</taxon>
        <taxon>Ecdysozoa</taxon>
        <taxon>Arthropoda</taxon>
        <taxon>Hexapoda</taxon>
        <taxon>Insecta</taxon>
        <taxon>Pterygota</taxon>
        <taxon>Neoptera</taxon>
        <taxon>Polyneoptera</taxon>
        <taxon>Phasmatodea</taxon>
        <taxon>Verophasmatodea</taxon>
        <taxon>Anareolatae</taxon>
        <taxon>Phasmatidae</taxon>
        <taxon>Eurycanthinae</taxon>
        <taxon>Dryococelus</taxon>
    </lineage>
</organism>